<sequence length="217" mass="23457">MRLIHTQTKSLTKSSQMTGLIMLISVSTIGQAETITEQQILEQQANQRIGEFSQALKGQLQAAIKQGGLMNAVTVCQSVAPAIAAQHSKDGWTLTRTSLRVRNAGNSPDAWELAQLQKFEQMNVAINQAGQQTNKPIVASAYIVNGNNTAFRYMKAIPTQELCLGCHGSNINLELSALIHKTYPNDNAINFALGDIRGAFSLQKVIAEPAPSITAKP</sequence>
<dbReference type="Pfam" id="PF11845">
    <property type="entry name" value="Tll0287-like"/>
    <property type="match status" value="1"/>
</dbReference>
<organism evidence="2 3">
    <name type="scientific">Shewanella livingstonensis</name>
    <dbReference type="NCBI Taxonomy" id="150120"/>
    <lineage>
        <taxon>Bacteria</taxon>
        <taxon>Pseudomonadati</taxon>
        <taxon>Pseudomonadota</taxon>
        <taxon>Gammaproteobacteria</taxon>
        <taxon>Alteromonadales</taxon>
        <taxon>Shewanellaceae</taxon>
        <taxon>Shewanella</taxon>
    </lineage>
</organism>
<dbReference type="KEGG" id="slj:EGC82_11725"/>
<evidence type="ECO:0000259" key="1">
    <source>
        <dbReference type="Pfam" id="PF11845"/>
    </source>
</evidence>
<keyword evidence="3" id="KW-1185">Reference proteome</keyword>
<name>A0A3G8LUB4_9GAMM</name>
<proteinExistence type="predicted"/>
<gene>
    <name evidence="2" type="ORF">EGC82_11725</name>
</gene>
<dbReference type="InterPro" id="IPR021796">
    <property type="entry name" value="Tll0287-like_dom"/>
</dbReference>
<reference evidence="3" key="1">
    <citation type="submission" date="2018-11" db="EMBL/GenBank/DDBJ databases">
        <title>Shewanella sp. M2.</title>
        <authorList>
            <person name="Hwang Y.J."/>
            <person name="Hwang C.Y."/>
        </authorList>
    </citation>
    <scope>NUCLEOTIDE SEQUENCE [LARGE SCALE GENOMIC DNA]</scope>
    <source>
        <strain evidence="3">LMG 19866</strain>
    </source>
</reference>
<dbReference type="AlphaFoldDB" id="A0A3G8LUB4"/>
<accession>A0A3G8LUB4</accession>
<evidence type="ECO:0000313" key="3">
    <source>
        <dbReference type="Proteomes" id="UP000278035"/>
    </source>
</evidence>
<dbReference type="OrthoDB" id="9797588at2"/>
<dbReference type="Proteomes" id="UP000278035">
    <property type="component" value="Chromosome"/>
</dbReference>
<dbReference type="RefSeq" id="WP_124730926.1">
    <property type="nucleotide sequence ID" value="NZ_CBCSKC010000009.1"/>
</dbReference>
<evidence type="ECO:0000313" key="2">
    <source>
        <dbReference type="EMBL" id="AZG73373.1"/>
    </source>
</evidence>
<feature type="domain" description="Tll0287-like" evidence="1">
    <location>
        <begin position="43"/>
        <end position="202"/>
    </location>
</feature>
<protein>
    <submittedName>
        <fullName evidence="2">DUF3365 domain-containing protein</fullName>
    </submittedName>
</protein>
<dbReference type="EMBL" id="CP034015">
    <property type="protein sequence ID" value="AZG73373.1"/>
    <property type="molecule type" value="Genomic_DNA"/>
</dbReference>